<dbReference type="InterPro" id="IPR000551">
    <property type="entry name" value="MerR-type_HTH_dom"/>
</dbReference>
<comment type="caution">
    <text evidence="3">The sequence shown here is derived from an EMBL/GenBank/DDBJ whole genome shotgun (WGS) entry which is preliminary data.</text>
</comment>
<dbReference type="PANTHER" id="PTHR30204:SF98">
    <property type="entry name" value="HTH-TYPE TRANSCRIPTIONAL REGULATOR ADHR"/>
    <property type="match status" value="1"/>
</dbReference>
<keyword evidence="1" id="KW-0238">DNA-binding</keyword>
<dbReference type="Proteomes" id="UP001500051">
    <property type="component" value="Unassembled WGS sequence"/>
</dbReference>
<evidence type="ECO:0000256" key="1">
    <source>
        <dbReference type="ARBA" id="ARBA00023125"/>
    </source>
</evidence>
<dbReference type="InterPro" id="IPR047057">
    <property type="entry name" value="MerR_fam"/>
</dbReference>
<dbReference type="Gene3D" id="1.10.1660.10">
    <property type="match status" value="1"/>
</dbReference>
<dbReference type="EMBL" id="BAAAYX010000009">
    <property type="protein sequence ID" value="GAA3706013.1"/>
    <property type="molecule type" value="Genomic_DNA"/>
</dbReference>
<dbReference type="PRINTS" id="PR00040">
    <property type="entry name" value="HTHMERR"/>
</dbReference>
<organism evidence="3 4">
    <name type="scientific">Microlunatus aurantiacus</name>
    <dbReference type="NCBI Taxonomy" id="446786"/>
    <lineage>
        <taxon>Bacteria</taxon>
        <taxon>Bacillati</taxon>
        <taxon>Actinomycetota</taxon>
        <taxon>Actinomycetes</taxon>
        <taxon>Propionibacteriales</taxon>
        <taxon>Propionibacteriaceae</taxon>
        <taxon>Microlunatus</taxon>
    </lineage>
</organism>
<sequence>MRISELSRATGVPVATIKFYLREGLVPEGVRTSPNQAQYDDAHVQRLRLVRALVGVGGLSIAATREVLGHIDEPAQPTLDLLGAAHQAVAPELPDDVDVTPAVALVRRWGWSSCVDPVEGTSGDGIDLGVAGLAVALAALDDAGFVVEPDRMDTYAEAMMRVARAEIDDLPTETPSAAVRYVVLGTVLVEPVLLALRRLAQREASVARFPPAAPHV</sequence>
<protein>
    <submittedName>
        <fullName evidence="3">MerR family transcriptional regulator</fullName>
    </submittedName>
</protein>
<reference evidence="4" key="1">
    <citation type="journal article" date="2019" name="Int. J. Syst. Evol. Microbiol.">
        <title>The Global Catalogue of Microorganisms (GCM) 10K type strain sequencing project: providing services to taxonomists for standard genome sequencing and annotation.</title>
        <authorList>
            <consortium name="The Broad Institute Genomics Platform"/>
            <consortium name="The Broad Institute Genome Sequencing Center for Infectious Disease"/>
            <person name="Wu L."/>
            <person name="Ma J."/>
        </authorList>
    </citation>
    <scope>NUCLEOTIDE SEQUENCE [LARGE SCALE GENOMIC DNA]</scope>
    <source>
        <strain evidence="4">JCM 16548</strain>
    </source>
</reference>
<dbReference type="InterPro" id="IPR009061">
    <property type="entry name" value="DNA-bd_dom_put_sf"/>
</dbReference>
<proteinExistence type="predicted"/>
<name>A0ABP7DP40_9ACTN</name>
<dbReference type="PANTHER" id="PTHR30204">
    <property type="entry name" value="REDOX-CYCLING DRUG-SENSING TRANSCRIPTIONAL ACTIVATOR SOXR"/>
    <property type="match status" value="1"/>
</dbReference>
<dbReference type="SMART" id="SM00422">
    <property type="entry name" value="HTH_MERR"/>
    <property type="match status" value="1"/>
</dbReference>
<dbReference type="PROSITE" id="PS50937">
    <property type="entry name" value="HTH_MERR_2"/>
    <property type="match status" value="1"/>
</dbReference>
<dbReference type="Pfam" id="PF13411">
    <property type="entry name" value="MerR_1"/>
    <property type="match status" value="1"/>
</dbReference>
<evidence type="ECO:0000259" key="2">
    <source>
        <dbReference type="PROSITE" id="PS50937"/>
    </source>
</evidence>
<keyword evidence="4" id="KW-1185">Reference proteome</keyword>
<gene>
    <name evidence="3" type="ORF">GCM10022204_24570</name>
</gene>
<accession>A0ABP7DP40</accession>
<feature type="domain" description="HTH merR-type" evidence="2">
    <location>
        <begin position="1"/>
        <end position="70"/>
    </location>
</feature>
<evidence type="ECO:0000313" key="3">
    <source>
        <dbReference type="EMBL" id="GAA3706013.1"/>
    </source>
</evidence>
<dbReference type="SUPFAM" id="SSF46955">
    <property type="entry name" value="Putative DNA-binding domain"/>
    <property type="match status" value="1"/>
</dbReference>
<dbReference type="CDD" id="cd04780">
    <property type="entry name" value="HTH_MerR-like_sg5"/>
    <property type="match status" value="1"/>
</dbReference>
<evidence type="ECO:0000313" key="4">
    <source>
        <dbReference type="Proteomes" id="UP001500051"/>
    </source>
</evidence>
<dbReference type="RefSeq" id="WP_344812655.1">
    <property type="nucleotide sequence ID" value="NZ_BAAAYX010000009.1"/>
</dbReference>